<evidence type="ECO:0000259" key="19">
    <source>
        <dbReference type="PROSITE" id="PS50113"/>
    </source>
</evidence>
<dbReference type="SUPFAM" id="SSF55785">
    <property type="entry name" value="PYP-like sensor domain (PAS domain)"/>
    <property type="match status" value="1"/>
</dbReference>
<evidence type="ECO:0000256" key="2">
    <source>
        <dbReference type="ARBA" id="ARBA00004141"/>
    </source>
</evidence>
<feature type="transmembrane region" description="Helical" evidence="16">
    <location>
        <begin position="115"/>
        <end position="136"/>
    </location>
</feature>
<dbReference type="Pfam" id="PF02518">
    <property type="entry name" value="HATPase_c"/>
    <property type="match status" value="1"/>
</dbReference>
<feature type="domain" description="PAS" evidence="18">
    <location>
        <begin position="260"/>
        <end position="301"/>
    </location>
</feature>
<evidence type="ECO:0000256" key="14">
    <source>
        <dbReference type="ARBA" id="ARBA00039401"/>
    </source>
</evidence>
<evidence type="ECO:0000256" key="6">
    <source>
        <dbReference type="ARBA" id="ARBA00022679"/>
    </source>
</evidence>
<accession>A0ABW2HPJ0</accession>
<feature type="transmembrane region" description="Helical" evidence="16">
    <location>
        <begin position="90"/>
        <end position="108"/>
    </location>
</feature>
<organism evidence="20 21">
    <name type="scientific">Paractinoplanes rhizophilus</name>
    <dbReference type="NCBI Taxonomy" id="1416877"/>
    <lineage>
        <taxon>Bacteria</taxon>
        <taxon>Bacillati</taxon>
        <taxon>Actinomycetota</taxon>
        <taxon>Actinomycetes</taxon>
        <taxon>Micromonosporales</taxon>
        <taxon>Micromonosporaceae</taxon>
        <taxon>Paractinoplanes</taxon>
    </lineage>
</organism>
<dbReference type="PROSITE" id="PS50109">
    <property type="entry name" value="HIS_KIN"/>
    <property type="match status" value="1"/>
</dbReference>
<evidence type="ECO:0000256" key="12">
    <source>
        <dbReference type="ARBA" id="ARBA00023012"/>
    </source>
</evidence>
<dbReference type="Proteomes" id="UP001596548">
    <property type="component" value="Unassembled WGS sequence"/>
</dbReference>
<dbReference type="PRINTS" id="PR00344">
    <property type="entry name" value="BCTRLSENSOR"/>
</dbReference>
<keyword evidence="6" id="KW-0808">Transferase</keyword>
<dbReference type="EMBL" id="JBHTBJ010000004">
    <property type="protein sequence ID" value="MFC7273988.1"/>
    <property type="molecule type" value="Genomic_DNA"/>
</dbReference>
<dbReference type="InterPro" id="IPR000014">
    <property type="entry name" value="PAS"/>
</dbReference>
<dbReference type="InterPro" id="IPR035965">
    <property type="entry name" value="PAS-like_dom_sf"/>
</dbReference>
<dbReference type="Pfam" id="PF00512">
    <property type="entry name" value="HisKA"/>
    <property type="match status" value="1"/>
</dbReference>
<dbReference type="PROSITE" id="PS50112">
    <property type="entry name" value="PAS"/>
    <property type="match status" value="1"/>
</dbReference>
<dbReference type="InterPro" id="IPR005467">
    <property type="entry name" value="His_kinase_dom"/>
</dbReference>
<dbReference type="CDD" id="cd00130">
    <property type="entry name" value="PAS"/>
    <property type="match status" value="1"/>
</dbReference>
<dbReference type="Gene3D" id="1.10.287.130">
    <property type="match status" value="1"/>
</dbReference>
<feature type="coiled-coil region" evidence="15">
    <location>
        <begin position="356"/>
        <end position="387"/>
    </location>
</feature>
<dbReference type="InterPro" id="IPR003661">
    <property type="entry name" value="HisK_dim/P_dom"/>
</dbReference>
<keyword evidence="5" id="KW-0597">Phosphoprotein</keyword>
<comment type="subcellular location">
    <subcellularLocation>
        <location evidence="3">Cell membrane</location>
    </subcellularLocation>
    <subcellularLocation>
        <location evidence="2">Membrane</location>
        <topology evidence="2">Multi-pass membrane protein</topology>
    </subcellularLocation>
</comment>
<dbReference type="Pfam" id="PF13188">
    <property type="entry name" value="PAS_8"/>
    <property type="match status" value="1"/>
</dbReference>
<comment type="caution">
    <text evidence="20">The sequence shown here is derived from an EMBL/GenBank/DDBJ whole genome shotgun (WGS) entry which is preliminary data.</text>
</comment>
<evidence type="ECO:0000259" key="17">
    <source>
        <dbReference type="PROSITE" id="PS50109"/>
    </source>
</evidence>
<gene>
    <name evidence="20" type="ORF">ACFQS1_08360</name>
</gene>
<evidence type="ECO:0000256" key="9">
    <source>
        <dbReference type="ARBA" id="ARBA00022777"/>
    </source>
</evidence>
<keyword evidence="12" id="KW-0902">Two-component regulatory system</keyword>
<dbReference type="InterPro" id="IPR036890">
    <property type="entry name" value="HATPase_C_sf"/>
</dbReference>
<keyword evidence="11 16" id="KW-1133">Transmembrane helix</keyword>
<keyword evidence="21" id="KW-1185">Reference proteome</keyword>
<keyword evidence="8" id="KW-0547">Nucleotide-binding</keyword>
<feature type="transmembrane region" description="Helical" evidence="16">
    <location>
        <begin position="220"/>
        <end position="240"/>
    </location>
</feature>
<dbReference type="PANTHER" id="PTHR42878">
    <property type="entry name" value="TWO-COMPONENT HISTIDINE KINASE"/>
    <property type="match status" value="1"/>
</dbReference>
<keyword evidence="9" id="KW-0418">Kinase</keyword>
<name>A0ABW2HPJ0_9ACTN</name>
<feature type="domain" description="PAC" evidence="19">
    <location>
        <begin position="313"/>
        <end position="365"/>
    </location>
</feature>
<evidence type="ECO:0000256" key="3">
    <source>
        <dbReference type="ARBA" id="ARBA00004236"/>
    </source>
</evidence>
<evidence type="ECO:0000256" key="5">
    <source>
        <dbReference type="ARBA" id="ARBA00022553"/>
    </source>
</evidence>
<sequence length="590" mass="61440">MRIRTRDLGRLSRLTAGCAGVAVAVIGLVAPPWPPAGALSDPAAALVPAGTALLLLALPGARRAVRVPALLLALLAAAIGAASLARHPAAAVATVLAGLGLACLDLRVARSRLRVADPLVAGTATIALVALVPRMFDPTFPPGRGPGGVMAPAAAGGLLALALGTILARPETGPLRTADTVAGPGTTLRRTLPLLIAAPALAALVSALAARSGIGRPAAAISTGAVLAALALLGLVGYLVRTLDRADRRQRRLVGELRDRQEFAATLLQSMNEAVMVLDANHRVIDVNRRWRELTGHGPDEPIRIDPQLPPSGSGDWLMPRVDGTAVPVLATVAAIPDEEGAPRAYVATYVDIGDRKQAEDSLGAQNAELRDANARLEAALAFKNDLTSMLTHDVAQPISSIASLAELLRADWADLPDDIRLELATKIDKNTQRLIKMMNDLQLLFRLDTGSVTARRAPVPLLEVAAQAAAAAGADLEIAIEEDLAVLADSGHLRVVTQNLVANALAYGDPPVRIAARRRGDLVDLVVQDSGPGVPEELVPSLFGRFVRGAGLGLFIVRHLVEANGGSVRYERAEPRGARLVVTLEAAPI</sequence>
<dbReference type="PROSITE" id="PS50113">
    <property type="entry name" value="PAC"/>
    <property type="match status" value="1"/>
</dbReference>
<dbReference type="RefSeq" id="WP_378965620.1">
    <property type="nucleotide sequence ID" value="NZ_JBHTBJ010000004.1"/>
</dbReference>
<dbReference type="InterPro" id="IPR000700">
    <property type="entry name" value="PAS-assoc_C"/>
</dbReference>
<evidence type="ECO:0000313" key="21">
    <source>
        <dbReference type="Proteomes" id="UP001596548"/>
    </source>
</evidence>
<keyword evidence="10 20" id="KW-0067">ATP-binding</keyword>
<evidence type="ECO:0000256" key="10">
    <source>
        <dbReference type="ARBA" id="ARBA00022840"/>
    </source>
</evidence>
<dbReference type="InterPro" id="IPR036097">
    <property type="entry name" value="HisK_dim/P_sf"/>
</dbReference>
<dbReference type="SMART" id="SM00388">
    <property type="entry name" value="HisKA"/>
    <property type="match status" value="1"/>
</dbReference>
<dbReference type="InterPro" id="IPR050351">
    <property type="entry name" value="BphY/WalK/GraS-like"/>
</dbReference>
<evidence type="ECO:0000256" key="11">
    <source>
        <dbReference type="ARBA" id="ARBA00022989"/>
    </source>
</evidence>
<feature type="transmembrane region" description="Helical" evidence="16">
    <location>
        <begin position="12"/>
        <end position="30"/>
    </location>
</feature>
<evidence type="ECO:0000256" key="7">
    <source>
        <dbReference type="ARBA" id="ARBA00022692"/>
    </source>
</evidence>
<feature type="domain" description="Histidine kinase" evidence="17">
    <location>
        <begin position="390"/>
        <end position="589"/>
    </location>
</feature>
<dbReference type="EC" id="2.7.13.3" evidence="4"/>
<dbReference type="CDD" id="cd00082">
    <property type="entry name" value="HisKA"/>
    <property type="match status" value="1"/>
</dbReference>
<dbReference type="PANTHER" id="PTHR42878:SF7">
    <property type="entry name" value="SENSOR HISTIDINE KINASE GLRK"/>
    <property type="match status" value="1"/>
</dbReference>
<evidence type="ECO:0000256" key="8">
    <source>
        <dbReference type="ARBA" id="ARBA00022741"/>
    </source>
</evidence>
<evidence type="ECO:0000256" key="15">
    <source>
        <dbReference type="SAM" id="Coils"/>
    </source>
</evidence>
<evidence type="ECO:0000256" key="4">
    <source>
        <dbReference type="ARBA" id="ARBA00012438"/>
    </source>
</evidence>
<evidence type="ECO:0000256" key="16">
    <source>
        <dbReference type="SAM" id="Phobius"/>
    </source>
</evidence>
<dbReference type="Gene3D" id="3.30.565.10">
    <property type="entry name" value="Histidine kinase-like ATPase, C-terminal domain"/>
    <property type="match status" value="1"/>
</dbReference>
<dbReference type="SMART" id="SM00387">
    <property type="entry name" value="HATPase_c"/>
    <property type="match status" value="1"/>
</dbReference>
<dbReference type="Gene3D" id="3.30.450.20">
    <property type="entry name" value="PAS domain"/>
    <property type="match status" value="2"/>
</dbReference>
<proteinExistence type="predicted"/>
<dbReference type="GO" id="GO:0005524">
    <property type="term" value="F:ATP binding"/>
    <property type="evidence" value="ECO:0007669"/>
    <property type="project" value="UniProtKB-KW"/>
</dbReference>
<feature type="transmembrane region" description="Helical" evidence="16">
    <location>
        <begin position="65"/>
        <end position="84"/>
    </location>
</feature>
<feature type="transmembrane region" description="Helical" evidence="16">
    <location>
        <begin position="42"/>
        <end position="58"/>
    </location>
</feature>
<keyword evidence="13 16" id="KW-0472">Membrane</keyword>
<dbReference type="InterPro" id="IPR003594">
    <property type="entry name" value="HATPase_dom"/>
</dbReference>
<feature type="transmembrane region" description="Helical" evidence="16">
    <location>
        <begin position="148"/>
        <end position="168"/>
    </location>
</feature>
<keyword evidence="7 16" id="KW-0812">Transmembrane</keyword>
<reference evidence="21" key="1">
    <citation type="journal article" date="2019" name="Int. J. Syst. Evol. Microbiol.">
        <title>The Global Catalogue of Microorganisms (GCM) 10K type strain sequencing project: providing services to taxonomists for standard genome sequencing and annotation.</title>
        <authorList>
            <consortium name="The Broad Institute Genomics Platform"/>
            <consortium name="The Broad Institute Genome Sequencing Center for Infectious Disease"/>
            <person name="Wu L."/>
            <person name="Ma J."/>
        </authorList>
    </citation>
    <scope>NUCLEOTIDE SEQUENCE [LARGE SCALE GENOMIC DNA]</scope>
    <source>
        <strain evidence="21">XZYJT-10</strain>
    </source>
</reference>
<evidence type="ECO:0000313" key="20">
    <source>
        <dbReference type="EMBL" id="MFC7273988.1"/>
    </source>
</evidence>
<keyword evidence="15" id="KW-0175">Coiled coil</keyword>
<dbReference type="SUPFAM" id="SSF47384">
    <property type="entry name" value="Homodimeric domain of signal transducing histidine kinase"/>
    <property type="match status" value="1"/>
</dbReference>
<protein>
    <recommendedName>
        <fullName evidence="14">Sensor-like histidine kinase SenX3</fullName>
        <ecNumber evidence="4">2.7.13.3</ecNumber>
    </recommendedName>
</protein>
<dbReference type="SUPFAM" id="SSF55874">
    <property type="entry name" value="ATPase domain of HSP90 chaperone/DNA topoisomerase II/histidine kinase"/>
    <property type="match status" value="1"/>
</dbReference>
<comment type="catalytic activity">
    <reaction evidence="1">
        <text>ATP + protein L-histidine = ADP + protein N-phospho-L-histidine.</text>
        <dbReference type="EC" id="2.7.13.3"/>
    </reaction>
</comment>
<evidence type="ECO:0000256" key="13">
    <source>
        <dbReference type="ARBA" id="ARBA00023136"/>
    </source>
</evidence>
<evidence type="ECO:0000259" key="18">
    <source>
        <dbReference type="PROSITE" id="PS50112"/>
    </source>
</evidence>
<dbReference type="InterPro" id="IPR004358">
    <property type="entry name" value="Sig_transdc_His_kin-like_C"/>
</dbReference>
<evidence type="ECO:0000256" key="1">
    <source>
        <dbReference type="ARBA" id="ARBA00000085"/>
    </source>
</evidence>
<feature type="transmembrane region" description="Helical" evidence="16">
    <location>
        <begin position="194"/>
        <end position="214"/>
    </location>
</feature>